<keyword evidence="3" id="KW-1185">Reference proteome</keyword>
<accession>A0ABW0LTT4</accession>
<dbReference type="InterPro" id="IPR018729">
    <property type="entry name" value="DUF2269_transmembrane"/>
</dbReference>
<feature type="transmembrane region" description="Helical" evidence="1">
    <location>
        <begin position="47"/>
        <end position="69"/>
    </location>
</feature>
<organism evidence="2 3">
    <name type="scientific">Cohnella suwonensis</name>
    <dbReference type="NCBI Taxonomy" id="696072"/>
    <lineage>
        <taxon>Bacteria</taxon>
        <taxon>Bacillati</taxon>
        <taxon>Bacillota</taxon>
        <taxon>Bacilli</taxon>
        <taxon>Bacillales</taxon>
        <taxon>Paenibacillaceae</taxon>
        <taxon>Cohnella</taxon>
    </lineage>
</organism>
<dbReference type="Proteomes" id="UP001596105">
    <property type="component" value="Unassembled WGS sequence"/>
</dbReference>
<keyword evidence="1" id="KW-1133">Transmembrane helix</keyword>
<feature type="transmembrane region" description="Helical" evidence="1">
    <location>
        <begin position="6"/>
        <end position="26"/>
    </location>
</feature>
<protein>
    <submittedName>
        <fullName evidence="2">DUF2269 family protein</fullName>
    </submittedName>
</protein>
<keyword evidence="1" id="KW-0812">Transmembrane</keyword>
<dbReference type="Pfam" id="PF10027">
    <property type="entry name" value="DUF2269"/>
    <property type="match status" value="1"/>
</dbReference>
<evidence type="ECO:0000313" key="3">
    <source>
        <dbReference type="Proteomes" id="UP001596105"/>
    </source>
</evidence>
<evidence type="ECO:0000256" key="1">
    <source>
        <dbReference type="SAM" id="Phobius"/>
    </source>
</evidence>
<dbReference type="RefSeq" id="WP_209749353.1">
    <property type="nucleotide sequence ID" value="NZ_JBHSMH010000030.1"/>
</dbReference>
<gene>
    <name evidence="2" type="ORF">ACFPPD_11310</name>
</gene>
<keyword evidence="1" id="KW-0472">Membrane</keyword>
<feature type="transmembrane region" description="Helical" evidence="1">
    <location>
        <begin position="75"/>
        <end position="96"/>
    </location>
</feature>
<evidence type="ECO:0000313" key="2">
    <source>
        <dbReference type="EMBL" id="MFC5469310.1"/>
    </source>
</evidence>
<reference evidence="3" key="1">
    <citation type="journal article" date="2019" name="Int. J. Syst. Evol. Microbiol.">
        <title>The Global Catalogue of Microorganisms (GCM) 10K type strain sequencing project: providing services to taxonomists for standard genome sequencing and annotation.</title>
        <authorList>
            <consortium name="The Broad Institute Genomics Platform"/>
            <consortium name="The Broad Institute Genome Sequencing Center for Infectious Disease"/>
            <person name="Wu L."/>
            <person name="Ma J."/>
        </authorList>
    </citation>
    <scope>NUCLEOTIDE SEQUENCE [LARGE SCALE GENOMIC DNA]</scope>
    <source>
        <strain evidence="3">CCUG 57113</strain>
    </source>
</reference>
<dbReference type="EMBL" id="JBHSMH010000030">
    <property type="protein sequence ID" value="MFC5469310.1"/>
    <property type="molecule type" value="Genomic_DNA"/>
</dbReference>
<feature type="transmembrane region" description="Helical" evidence="1">
    <location>
        <begin position="126"/>
        <end position="143"/>
    </location>
</feature>
<name>A0ABW0LTT4_9BACL</name>
<comment type="caution">
    <text evidence="2">The sequence shown here is derived from an EMBL/GenBank/DDBJ whole genome shotgun (WGS) entry which is preliminary data.</text>
</comment>
<proteinExistence type="predicted"/>
<sequence length="147" mass="16138">MEWLVLVHVLAAIVGVGPVFFYLVLFRKNQTANELSYSVRLSAKLDFFPKIGGTLAVLSGIALVVLGSYGSFMQLWLFGSLLLYVLIQIVVIGLIAPRVKELHALLSGTEGEAAIQNSLHTAIRQWFVVACVLGFVLFMMMIAKPDI</sequence>